<proteinExistence type="inferred from homology"/>
<feature type="region of interest" description="Disordered" evidence="2">
    <location>
        <begin position="760"/>
        <end position="780"/>
    </location>
</feature>
<dbReference type="SUPFAM" id="SSF54001">
    <property type="entry name" value="Cysteine proteinases"/>
    <property type="match status" value="2"/>
</dbReference>
<dbReference type="Proteomes" id="UP000036681">
    <property type="component" value="Unplaced"/>
</dbReference>
<dbReference type="PROSITE" id="PS50802">
    <property type="entry name" value="OTU"/>
    <property type="match status" value="1"/>
</dbReference>
<dbReference type="InterPro" id="IPR003323">
    <property type="entry name" value="OTU_dom"/>
</dbReference>
<dbReference type="GO" id="GO:0005634">
    <property type="term" value="C:nucleus"/>
    <property type="evidence" value="ECO:0007669"/>
    <property type="project" value="TreeGrafter"/>
</dbReference>
<dbReference type="InterPro" id="IPR001394">
    <property type="entry name" value="Peptidase_C19_UCH"/>
</dbReference>
<dbReference type="PANTHER" id="PTHR24006">
    <property type="entry name" value="UBIQUITIN CARBOXYL-TERMINAL HYDROLASE"/>
    <property type="match status" value="1"/>
</dbReference>
<dbReference type="Gene3D" id="3.90.70.10">
    <property type="entry name" value="Cysteine proteinases"/>
    <property type="match status" value="2"/>
</dbReference>
<dbReference type="CDD" id="cd02257">
    <property type="entry name" value="Peptidase_C19"/>
    <property type="match status" value="1"/>
</dbReference>
<evidence type="ECO:0000259" key="4">
    <source>
        <dbReference type="PROSITE" id="PS50802"/>
    </source>
</evidence>
<feature type="domain" description="OTU" evidence="4">
    <location>
        <begin position="905"/>
        <end position="1046"/>
    </location>
</feature>
<feature type="compositionally biased region" description="Acidic residues" evidence="2">
    <location>
        <begin position="760"/>
        <end position="773"/>
    </location>
</feature>
<name>A0A9J2PSV4_ASCLU</name>
<dbReference type="PROSITE" id="PS50235">
    <property type="entry name" value="USP_3"/>
    <property type="match status" value="1"/>
</dbReference>
<evidence type="ECO:0000256" key="1">
    <source>
        <dbReference type="ARBA" id="ARBA00009085"/>
    </source>
</evidence>
<dbReference type="CDD" id="cd22755">
    <property type="entry name" value="OTU_CeDUB-like"/>
    <property type="match status" value="1"/>
</dbReference>
<sequence length="1133" mass="127662">MQSFELSGEFRCVAKYPMMHNVPHYNWYLSSPKHFLEVTIAVTSQVHHEHRFSWVSGCHLWKDRHLQSRYVSSGYMLSSKTAAIMELLASPVPLDTYDFGAMVRITDPKRRTASLKLANCSLEFRFYASYKNMRIVSVVDGTKRLERVYCSLVLKNTTVGATIVVYAFPDERPLDNAEIVEVTAANAQDMAMIFYTMKQMQKKDDEGCMVRPHMLRSLLNVDNGCTLSRKVPNFAQKTTLAPAYIKASKHDDAVHESAHAKEVMMDGVDVGVERRDFGEVCTDAKWRSRCSCPPSSVAITPANKPPILQMEYEENERTEATKSIDGASKDRQLQSSNDCAVFVRENFDDPKTRGYMSVVTDREEGCESIQAKFDTEGMLESAGCGSAVDISPLASMRLLAMRTAAVEKSVGPFSVYQRECLPIIGSVRVEQFQGTKKRGRAYSCNKMRVATCTRMKRMRKVESINDALICSTDRRRRSDFSESDVQCPTKGFTNVGNTCYMNAVLQSLLNVPHFQAYILDANERLAIAQHEDALLTRALLNLICECSSLAGDVDRLMLKEVVSAVDHGRFSQGRQEDACEFLLEFLKQLKDEHRKAFEVIKNGGDHGDLHDEVMNNFDFELEHTIVCNRCGEETQQTENDCLLPLPLPPSFSRCLIVVLKRYEYNVQLANTSKRTDKVAIPLRIRLYKGTVASVLRSVRKHGRIDEVVAETPTLPANKLQCSSDVVMGTPPEVIDHLQADCEHILGLEEAENLRRGVQEIDSDEASVASDEEQSFSQGNQDVKYRSLTGHLHMEQDQSTTNVSTQSDHAMKSENDSEGKQEVVTVIDGNSNEFSMNLSFDTVTLHSDEPLSSASMTKVAFTLPSATFCRRARSICNLRCAEFSDRSAFSLFKRRCKFMRLDSRPTLTAHVRDDGNCLFRAISFLLTEGDEDQHLAVRARVVQFEKEHFACFEQFSAGSNSSFAEHIAAMSAPGRWGTAVELFAVATLLTSDVWTFYGGKWLVYRPRFRVRPDGSMLENAFGSHTTRRCTPLFLLNEGHHFSPVLDVSLENVAKEFQLVSVVVHKGSSINNGHYVSNIWNEKERLWLHCDDDLVKEIREQEVLSVSSRDAYLLFYAAIQPANTGRRQKVKDAKN</sequence>
<dbReference type="AlphaFoldDB" id="A0A9J2PSV4"/>
<feature type="region of interest" description="Disordered" evidence="2">
    <location>
        <begin position="792"/>
        <end position="819"/>
    </location>
</feature>
<accession>A0A9J2PSV4</accession>
<evidence type="ECO:0000313" key="6">
    <source>
        <dbReference type="WBParaSite" id="ALUE_0001237901-mRNA-1"/>
    </source>
</evidence>
<evidence type="ECO:0000256" key="2">
    <source>
        <dbReference type="SAM" id="MobiDB-lite"/>
    </source>
</evidence>
<organism evidence="5 6">
    <name type="scientific">Ascaris lumbricoides</name>
    <name type="common">Giant roundworm</name>
    <dbReference type="NCBI Taxonomy" id="6252"/>
    <lineage>
        <taxon>Eukaryota</taxon>
        <taxon>Metazoa</taxon>
        <taxon>Ecdysozoa</taxon>
        <taxon>Nematoda</taxon>
        <taxon>Chromadorea</taxon>
        <taxon>Rhabditida</taxon>
        <taxon>Spirurina</taxon>
        <taxon>Ascaridomorpha</taxon>
        <taxon>Ascaridoidea</taxon>
        <taxon>Ascarididae</taxon>
        <taxon>Ascaris</taxon>
    </lineage>
</organism>
<dbReference type="Gene3D" id="3.90.70.80">
    <property type="match status" value="1"/>
</dbReference>
<feature type="compositionally biased region" description="Polar residues" evidence="2">
    <location>
        <begin position="796"/>
        <end position="807"/>
    </location>
</feature>
<dbReference type="PROSITE" id="PS00972">
    <property type="entry name" value="USP_1"/>
    <property type="match status" value="1"/>
</dbReference>
<dbReference type="GO" id="GO:0005829">
    <property type="term" value="C:cytosol"/>
    <property type="evidence" value="ECO:0007669"/>
    <property type="project" value="TreeGrafter"/>
</dbReference>
<dbReference type="InterPro" id="IPR018200">
    <property type="entry name" value="USP_CS"/>
</dbReference>
<dbReference type="InterPro" id="IPR028889">
    <property type="entry name" value="USP"/>
</dbReference>
<dbReference type="InterPro" id="IPR050164">
    <property type="entry name" value="Peptidase_C19"/>
</dbReference>
<protein>
    <submittedName>
        <fullName evidence="6">USP domain-containing protein</fullName>
    </submittedName>
</protein>
<dbReference type="WBParaSite" id="ALUE_0001237901-mRNA-1">
    <property type="protein sequence ID" value="ALUE_0001237901-mRNA-1"/>
    <property type="gene ID" value="ALUE_0001237901"/>
</dbReference>
<reference evidence="6" key="1">
    <citation type="submission" date="2023-03" db="UniProtKB">
        <authorList>
            <consortium name="WormBaseParasite"/>
        </authorList>
    </citation>
    <scope>IDENTIFICATION</scope>
</reference>
<dbReference type="InterPro" id="IPR038765">
    <property type="entry name" value="Papain-like_cys_pep_sf"/>
</dbReference>
<dbReference type="GO" id="GO:0016579">
    <property type="term" value="P:protein deubiquitination"/>
    <property type="evidence" value="ECO:0007669"/>
    <property type="project" value="InterPro"/>
</dbReference>
<comment type="similarity">
    <text evidence="1">Belongs to the peptidase C19 family.</text>
</comment>
<dbReference type="GO" id="GO:0004843">
    <property type="term" value="F:cysteine-type deubiquitinase activity"/>
    <property type="evidence" value="ECO:0007669"/>
    <property type="project" value="InterPro"/>
</dbReference>
<feature type="domain" description="USP" evidence="3">
    <location>
        <begin position="490"/>
        <end position="1117"/>
    </location>
</feature>
<feature type="compositionally biased region" description="Basic and acidic residues" evidence="2">
    <location>
        <begin position="808"/>
        <end position="819"/>
    </location>
</feature>
<dbReference type="PROSITE" id="PS00973">
    <property type="entry name" value="USP_2"/>
    <property type="match status" value="1"/>
</dbReference>
<evidence type="ECO:0000313" key="5">
    <source>
        <dbReference type="Proteomes" id="UP000036681"/>
    </source>
</evidence>
<keyword evidence="5" id="KW-1185">Reference proteome</keyword>
<evidence type="ECO:0000259" key="3">
    <source>
        <dbReference type="PROSITE" id="PS50235"/>
    </source>
</evidence>
<dbReference type="Pfam" id="PF00443">
    <property type="entry name" value="UCH"/>
    <property type="match status" value="1"/>
</dbReference>